<evidence type="ECO:0000256" key="3">
    <source>
        <dbReference type="ARBA" id="ARBA00023038"/>
    </source>
</evidence>
<feature type="domain" description="LIM zinc-binding" evidence="6">
    <location>
        <begin position="646"/>
        <end position="708"/>
    </location>
</feature>
<feature type="compositionally biased region" description="Basic and acidic residues" evidence="5">
    <location>
        <begin position="211"/>
        <end position="221"/>
    </location>
</feature>
<dbReference type="STRING" id="38772.ENSGAGP00000021135"/>
<feature type="compositionally biased region" description="Low complexity" evidence="5">
    <location>
        <begin position="115"/>
        <end position="126"/>
    </location>
</feature>
<keyword evidence="3 4" id="KW-0440">LIM domain</keyword>
<evidence type="ECO:0000256" key="5">
    <source>
        <dbReference type="SAM" id="MobiDB-lite"/>
    </source>
</evidence>
<dbReference type="PROSITE" id="PS00478">
    <property type="entry name" value="LIM_DOMAIN_1"/>
    <property type="match status" value="1"/>
</dbReference>
<feature type="region of interest" description="Disordered" evidence="5">
    <location>
        <begin position="351"/>
        <end position="426"/>
    </location>
</feature>
<feature type="compositionally biased region" description="Basic and acidic residues" evidence="5">
    <location>
        <begin position="159"/>
        <end position="173"/>
    </location>
</feature>
<feature type="compositionally biased region" description="Polar residues" evidence="5">
    <location>
        <begin position="466"/>
        <end position="478"/>
    </location>
</feature>
<evidence type="ECO:0000256" key="4">
    <source>
        <dbReference type="PROSITE-ProRule" id="PRU00125"/>
    </source>
</evidence>
<dbReference type="PROSITE" id="PS50023">
    <property type="entry name" value="LIM_DOMAIN_2"/>
    <property type="match status" value="1"/>
</dbReference>
<evidence type="ECO:0000313" key="8">
    <source>
        <dbReference type="Proteomes" id="UP000291020"/>
    </source>
</evidence>
<feature type="compositionally biased region" description="Polar residues" evidence="5">
    <location>
        <begin position="500"/>
        <end position="512"/>
    </location>
</feature>
<feature type="compositionally biased region" description="Basic and acidic residues" evidence="5">
    <location>
        <begin position="529"/>
        <end position="563"/>
    </location>
</feature>
<dbReference type="Proteomes" id="UP000291020">
    <property type="component" value="Unassembled WGS sequence"/>
</dbReference>
<feature type="region of interest" description="Disordered" evidence="5">
    <location>
        <begin position="155"/>
        <end position="334"/>
    </location>
</feature>
<feature type="compositionally biased region" description="Basic and acidic residues" evidence="5">
    <location>
        <begin position="293"/>
        <end position="303"/>
    </location>
</feature>
<dbReference type="SMART" id="SM00132">
    <property type="entry name" value="LIM"/>
    <property type="match status" value="1"/>
</dbReference>
<feature type="region of interest" description="Disordered" evidence="5">
    <location>
        <begin position="1"/>
        <end position="89"/>
    </location>
</feature>
<feature type="compositionally biased region" description="Polar residues" evidence="5">
    <location>
        <begin position="398"/>
        <end position="407"/>
    </location>
</feature>
<feature type="compositionally biased region" description="Polar residues" evidence="5">
    <location>
        <begin position="223"/>
        <end position="233"/>
    </location>
</feature>
<feature type="compositionally biased region" description="Polar residues" evidence="5">
    <location>
        <begin position="70"/>
        <end position="87"/>
    </location>
</feature>
<accession>A0A452I111</accession>
<feature type="region of interest" description="Disordered" evidence="5">
    <location>
        <begin position="496"/>
        <end position="574"/>
    </location>
</feature>
<evidence type="ECO:0000313" key="7">
    <source>
        <dbReference type="Ensembl" id="ENSGAGP00000021135.1"/>
    </source>
</evidence>
<name>A0A452I111_9SAUR</name>
<protein>
    <recommendedName>
        <fullName evidence="6">LIM zinc-binding domain-containing protein</fullName>
    </recommendedName>
</protein>
<keyword evidence="8" id="KW-1185">Reference proteome</keyword>
<feature type="compositionally biased region" description="Polar residues" evidence="5">
    <location>
        <begin position="105"/>
        <end position="114"/>
    </location>
</feature>
<feature type="region of interest" description="Disordered" evidence="5">
    <location>
        <begin position="449"/>
        <end position="478"/>
    </location>
</feature>
<reference evidence="7" key="3">
    <citation type="submission" date="2025-09" db="UniProtKB">
        <authorList>
            <consortium name="Ensembl"/>
        </authorList>
    </citation>
    <scope>IDENTIFICATION</scope>
</reference>
<dbReference type="Gene3D" id="2.10.110.10">
    <property type="entry name" value="Cysteine Rich Protein"/>
    <property type="match status" value="1"/>
</dbReference>
<dbReference type="GO" id="GO:0046872">
    <property type="term" value="F:metal ion binding"/>
    <property type="evidence" value="ECO:0007669"/>
    <property type="project" value="UniProtKB-KW"/>
</dbReference>
<organism evidence="7 8">
    <name type="scientific">Gopherus agassizii</name>
    <name type="common">Agassiz's desert tortoise</name>
    <dbReference type="NCBI Taxonomy" id="38772"/>
    <lineage>
        <taxon>Eukaryota</taxon>
        <taxon>Metazoa</taxon>
        <taxon>Chordata</taxon>
        <taxon>Craniata</taxon>
        <taxon>Vertebrata</taxon>
        <taxon>Euteleostomi</taxon>
        <taxon>Archelosauria</taxon>
        <taxon>Testudinata</taxon>
        <taxon>Testudines</taxon>
        <taxon>Cryptodira</taxon>
        <taxon>Durocryptodira</taxon>
        <taxon>Testudinoidea</taxon>
        <taxon>Testudinidae</taxon>
        <taxon>Gopherus</taxon>
    </lineage>
</organism>
<feature type="region of interest" description="Disordered" evidence="5">
    <location>
        <begin position="102"/>
        <end position="126"/>
    </location>
</feature>
<proteinExistence type="predicted"/>
<dbReference type="PANTHER" id="PTHR15468:SF2">
    <property type="entry name" value="ZINC FINGER PROTEIN 185"/>
    <property type="match status" value="1"/>
</dbReference>
<dbReference type="InterPro" id="IPR001781">
    <property type="entry name" value="Znf_LIM"/>
</dbReference>
<evidence type="ECO:0000256" key="2">
    <source>
        <dbReference type="ARBA" id="ARBA00022833"/>
    </source>
</evidence>
<sequence>MMSLGVSRGGVIPPSEEDRKKIIRQMKVRTTLKGDKSWIYPQNSDNEEEMKSSPLHSPRRSDKIDGRSPASASVTPHDNRLPSSKPTSGYLIRGVFTRTIDKTPPESTCYSNGMQKSTAAQAKSASLPRFSSGYKMTTEDYKKLAPFNVRQISVESDEEKPAFSPDEHKKRTEAANSVLRRTASRERSYVLSAAKKSNGSPTQEVPPFIAKRVEIEEERGRHMQNQTLPTSSRFGLGGKSDKVDEEKPVGTSPGEATTSKPTLATGRSEERVINVREPMPQSEIKLRVTSSPEKSDKPAKEEPDLISWDESIPKATTISTGESHETRKQNTLLDQKSEVPLTVISLETSSKGYPDSLEVDNEFDPIKSNSYHMDNTADPPSETRHRYRVPEYLDDTNSDFTRSSPQSKDIPAHPTDARFTVPGYLGDTECDPKRSVPCYEERRPTREIRYESIRATEHKEPERNVTKSSPSSGDNNAVTQEVRYKVPMHLDNEEFDFKSRSSSHSTESNVTISDPRHRITGCVEAGELDPERTVPDYEERSNPRDTRYESPRARGHNEFDPKMGRLPSASSERISMSTASSQYHSSSAVGHKSNPSTASKGVLFVKEYVNSRELSPRYSSDSLVDWSDIERANYLHSSTSQRSCDGVCTYCGHEIRDCPKIMIDHLNVYCHEYCFRCGICHKAMGDLLDKIFIHRDIVHCDQCYEKLF</sequence>
<dbReference type="AlphaFoldDB" id="A0A452I111"/>
<feature type="compositionally biased region" description="Basic and acidic residues" evidence="5">
    <location>
        <begin position="449"/>
        <end position="465"/>
    </location>
</feature>
<dbReference type="CDD" id="cd08368">
    <property type="entry name" value="LIM"/>
    <property type="match status" value="1"/>
</dbReference>
<keyword evidence="1 4" id="KW-0479">Metal-binding</keyword>
<keyword evidence="2 4" id="KW-0862">Zinc</keyword>
<dbReference type="PANTHER" id="PTHR15468">
    <property type="entry name" value="ZNF185"/>
    <property type="match status" value="1"/>
</dbReference>
<dbReference type="Ensembl" id="ENSGAGT00000024072.1">
    <property type="protein sequence ID" value="ENSGAGP00000021135.1"/>
    <property type="gene ID" value="ENSGAGG00000015520.1"/>
</dbReference>
<reference evidence="8" key="1">
    <citation type="journal article" date="2017" name="PLoS ONE">
        <title>The Agassiz's desert tortoise genome provides a resource for the conservation of a threatened species.</title>
        <authorList>
            <person name="Tollis M."/>
            <person name="DeNardo D.F."/>
            <person name="Cornelius J.A."/>
            <person name="Dolby G.A."/>
            <person name="Edwards T."/>
            <person name="Henen B.T."/>
            <person name="Karl A.E."/>
            <person name="Murphy R.W."/>
            <person name="Kusumi K."/>
        </authorList>
    </citation>
    <scope>NUCLEOTIDE SEQUENCE [LARGE SCALE GENOMIC DNA]</scope>
</reference>
<dbReference type="InterPro" id="IPR052621">
    <property type="entry name" value="Cell_Prolif/Cornif_Regul"/>
</dbReference>
<evidence type="ECO:0000259" key="6">
    <source>
        <dbReference type="PROSITE" id="PS50023"/>
    </source>
</evidence>
<reference evidence="7" key="2">
    <citation type="submission" date="2025-08" db="UniProtKB">
        <authorList>
            <consortium name="Ensembl"/>
        </authorList>
    </citation>
    <scope>IDENTIFICATION</scope>
</reference>
<feature type="compositionally biased region" description="Basic and acidic residues" evidence="5">
    <location>
        <begin position="239"/>
        <end position="248"/>
    </location>
</feature>
<evidence type="ECO:0000256" key="1">
    <source>
        <dbReference type="ARBA" id="ARBA00022723"/>
    </source>
</evidence>
<feature type="compositionally biased region" description="Basic and acidic residues" evidence="5">
    <location>
        <begin position="381"/>
        <end position="391"/>
    </location>
</feature>